<protein>
    <submittedName>
        <fullName evidence="3">Uncharacterized protein LOC100840161</fullName>
    </submittedName>
</protein>
<dbReference type="Proteomes" id="UP000247702">
    <property type="component" value="Unassembled WGS sequence"/>
</dbReference>
<dbReference type="EMBL" id="BEXD01003546">
    <property type="protein sequence ID" value="GBC01417.1"/>
    <property type="molecule type" value="Genomic_DNA"/>
</dbReference>
<feature type="domain" description="Helitron helicase-like" evidence="1">
    <location>
        <begin position="1"/>
        <end position="40"/>
    </location>
</feature>
<proteinExistence type="predicted"/>
<dbReference type="PANTHER" id="PTHR10492">
    <property type="match status" value="1"/>
</dbReference>
<evidence type="ECO:0000313" key="3">
    <source>
        <dbReference type="EMBL" id="GET04341.1"/>
    </source>
</evidence>
<dbReference type="InterPro" id="IPR025476">
    <property type="entry name" value="Helitron_helicase-like"/>
</dbReference>
<comment type="caution">
    <text evidence="2">The sequence shown here is derived from an EMBL/GenBank/DDBJ whole genome shotgun (WGS) entry which is preliminary data.</text>
</comment>
<dbReference type="STRING" id="94130.A0A2Z6S9V5"/>
<dbReference type="Pfam" id="PF14214">
    <property type="entry name" value="Helitron_like_N"/>
    <property type="match status" value="1"/>
</dbReference>
<dbReference type="Proteomes" id="UP000615446">
    <property type="component" value="Unassembled WGS sequence"/>
</dbReference>
<evidence type="ECO:0000313" key="2">
    <source>
        <dbReference type="EMBL" id="GBC01417.1"/>
    </source>
</evidence>
<keyword evidence="4" id="KW-1185">Reference proteome</keyword>
<evidence type="ECO:0000259" key="1">
    <source>
        <dbReference type="Pfam" id="PF14214"/>
    </source>
</evidence>
<gene>
    <name evidence="3" type="ORF">RCL2_003064400</name>
    <name evidence="2" type="ORF">RclHR1_04190001</name>
</gene>
<dbReference type="AlphaFoldDB" id="A0A2Z6S9V5"/>
<reference evidence="3" key="2">
    <citation type="submission" date="2019-10" db="EMBL/GenBank/DDBJ databases">
        <title>Conservation and host-specific expression of non-tandemly repeated heterogenous ribosome RNA gene in arbuscular mycorrhizal fungi.</title>
        <authorList>
            <person name="Maeda T."/>
            <person name="Kobayashi Y."/>
            <person name="Nakagawa T."/>
            <person name="Ezawa T."/>
            <person name="Yamaguchi K."/>
            <person name="Bino T."/>
            <person name="Nishimoto Y."/>
            <person name="Shigenobu S."/>
            <person name="Kawaguchi M."/>
        </authorList>
    </citation>
    <scope>NUCLEOTIDE SEQUENCE</scope>
    <source>
        <strain evidence="3">HR1</strain>
    </source>
</reference>
<dbReference type="EMBL" id="BLAL01000356">
    <property type="protein sequence ID" value="GET04341.1"/>
    <property type="molecule type" value="Genomic_DNA"/>
</dbReference>
<dbReference type="PANTHER" id="PTHR10492:SF57">
    <property type="entry name" value="ATP-DEPENDENT DNA HELICASE"/>
    <property type="match status" value="1"/>
</dbReference>
<organism evidence="2 4">
    <name type="scientific">Rhizophagus clarus</name>
    <dbReference type="NCBI Taxonomy" id="94130"/>
    <lineage>
        <taxon>Eukaryota</taxon>
        <taxon>Fungi</taxon>
        <taxon>Fungi incertae sedis</taxon>
        <taxon>Mucoromycota</taxon>
        <taxon>Glomeromycotina</taxon>
        <taxon>Glomeromycetes</taxon>
        <taxon>Glomerales</taxon>
        <taxon>Glomeraceae</taxon>
        <taxon>Rhizophagus</taxon>
    </lineage>
</organism>
<evidence type="ECO:0000313" key="4">
    <source>
        <dbReference type="Proteomes" id="UP000247702"/>
    </source>
</evidence>
<reference evidence="2 4" key="1">
    <citation type="submission" date="2017-11" db="EMBL/GenBank/DDBJ databases">
        <title>The genome of Rhizophagus clarus HR1 reveals common genetic basis of auxotrophy among arbuscular mycorrhizal fungi.</title>
        <authorList>
            <person name="Kobayashi Y."/>
        </authorList>
    </citation>
    <scope>NUCLEOTIDE SEQUENCE [LARGE SCALE GENOMIC DNA]</scope>
    <source>
        <strain evidence="2 4">HR1</strain>
    </source>
</reference>
<name>A0A2Z6S9V5_9GLOM</name>
<sequence length="196" mass="22401">MKLQELLKDLCKNHYLGKVATYIYVIEFQKRGLPHAHILLIFSQDSKLHSVKDYDSIISAELSDLAVYPLAYETVTSTMMHSLCGVLNPLAPCMKNGLCQKHYLKSFQSTTQKNSDGYPIYRKRDNGSFVEVRSGICLDNRWVIPHNVELVTKYDAHINIEICNSVLAIKYLYKYVYKGYDQATIALSQPDNSNEP</sequence>
<dbReference type="OrthoDB" id="2437716at2759"/>
<accession>A0A2Z6S9V5</accession>